<accession>A0A833QJS4</accession>
<dbReference type="AlphaFoldDB" id="A0A833QJS4"/>
<protein>
    <submittedName>
        <fullName evidence="6">Transmembrane protein 184</fullName>
    </submittedName>
</protein>
<comment type="caution">
    <text evidence="6">The sequence shown here is derived from an EMBL/GenBank/DDBJ whole genome shotgun (WGS) entry which is preliminary data.</text>
</comment>
<proteinExistence type="predicted"/>
<keyword evidence="2 5" id="KW-0812">Transmembrane</keyword>
<organism evidence="6 7">
    <name type="scientific">Carex littledalei</name>
    <dbReference type="NCBI Taxonomy" id="544730"/>
    <lineage>
        <taxon>Eukaryota</taxon>
        <taxon>Viridiplantae</taxon>
        <taxon>Streptophyta</taxon>
        <taxon>Embryophyta</taxon>
        <taxon>Tracheophyta</taxon>
        <taxon>Spermatophyta</taxon>
        <taxon>Magnoliopsida</taxon>
        <taxon>Liliopsida</taxon>
        <taxon>Poales</taxon>
        <taxon>Cyperaceae</taxon>
        <taxon>Cyperoideae</taxon>
        <taxon>Cariceae</taxon>
        <taxon>Carex</taxon>
        <taxon>Carex subgen. Euthyceras</taxon>
    </lineage>
</organism>
<dbReference type="Pfam" id="PF03619">
    <property type="entry name" value="Solute_trans_a"/>
    <property type="match status" value="1"/>
</dbReference>
<keyword evidence="3 5" id="KW-1133">Transmembrane helix</keyword>
<evidence type="ECO:0000256" key="3">
    <source>
        <dbReference type="ARBA" id="ARBA00022989"/>
    </source>
</evidence>
<keyword evidence="4 5" id="KW-0472">Membrane</keyword>
<feature type="transmembrane region" description="Helical" evidence="5">
    <location>
        <begin position="20"/>
        <end position="39"/>
    </location>
</feature>
<feature type="transmembrane region" description="Helical" evidence="5">
    <location>
        <begin position="163"/>
        <end position="187"/>
    </location>
</feature>
<sequence>MASDEFSSFQVYKNLHLPTLITGGVFALIALVLSLMLIFRHLRSYTNPSEQKWIIAVLFMVPVYATESIISLCDSRFSMTCDILRNCYEAFALYAFGRYLVACLGGEPRVVEMLENKANQELREELLEKGGEEGENKKGSFCDFFCHPAILGKDMYTTVKFGLVQYMILKTTCAFLALILEILGVYGDGEFKWYYGYPYIAFVINFSQSWALYCLVQFYHVTHETLQPIRPLEKFISFKAIVFATWWQGVAIAIMCYFGIFPKTGKIQNAIQNFLICIEVNLSF</sequence>
<evidence type="ECO:0000256" key="1">
    <source>
        <dbReference type="ARBA" id="ARBA00004141"/>
    </source>
</evidence>
<dbReference type="EMBL" id="SWLB01000023">
    <property type="protein sequence ID" value="KAF3323446.1"/>
    <property type="molecule type" value="Genomic_DNA"/>
</dbReference>
<dbReference type="InterPro" id="IPR005178">
    <property type="entry name" value="Ostalpha/TMEM184C"/>
</dbReference>
<evidence type="ECO:0000313" key="6">
    <source>
        <dbReference type="EMBL" id="KAF3323446.1"/>
    </source>
</evidence>
<dbReference type="OrthoDB" id="5348404at2759"/>
<name>A0A833QJS4_9POAL</name>
<evidence type="ECO:0000313" key="7">
    <source>
        <dbReference type="Proteomes" id="UP000623129"/>
    </source>
</evidence>
<keyword evidence="7" id="KW-1185">Reference proteome</keyword>
<gene>
    <name evidence="6" type="ORF">FCM35_KLT12177</name>
</gene>
<evidence type="ECO:0000256" key="5">
    <source>
        <dbReference type="SAM" id="Phobius"/>
    </source>
</evidence>
<feature type="transmembrane region" description="Helical" evidence="5">
    <location>
        <begin position="240"/>
        <end position="260"/>
    </location>
</feature>
<reference evidence="6" key="1">
    <citation type="submission" date="2020-01" db="EMBL/GenBank/DDBJ databases">
        <title>Genome sequence of Kobresia littledalei, the first chromosome-level genome in the family Cyperaceae.</title>
        <authorList>
            <person name="Qu G."/>
        </authorList>
    </citation>
    <scope>NUCLEOTIDE SEQUENCE</scope>
    <source>
        <strain evidence="6">C.B.Clarke</strain>
        <tissue evidence="6">Leaf</tissue>
    </source>
</reference>
<dbReference type="Proteomes" id="UP000623129">
    <property type="component" value="Unassembled WGS sequence"/>
</dbReference>
<dbReference type="PANTHER" id="PTHR23423">
    <property type="entry name" value="ORGANIC SOLUTE TRANSPORTER-RELATED"/>
    <property type="match status" value="1"/>
</dbReference>
<dbReference type="SMART" id="SM01417">
    <property type="entry name" value="Solute_trans_a"/>
    <property type="match status" value="1"/>
</dbReference>
<dbReference type="GO" id="GO:0016020">
    <property type="term" value="C:membrane"/>
    <property type="evidence" value="ECO:0007669"/>
    <property type="project" value="UniProtKB-SubCell"/>
</dbReference>
<feature type="transmembrane region" description="Helical" evidence="5">
    <location>
        <begin position="199"/>
        <end position="219"/>
    </location>
</feature>
<evidence type="ECO:0000256" key="2">
    <source>
        <dbReference type="ARBA" id="ARBA00022692"/>
    </source>
</evidence>
<comment type="subcellular location">
    <subcellularLocation>
        <location evidence="1">Membrane</location>
        <topology evidence="1">Multi-pass membrane protein</topology>
    </subcellularLocation>
</comment>
<evidence type="ECO:0000256" key="4">
    <source>
        <dbReference type="ARBA" id="ARBA00023136"/>
    </source>
</evidence>